<sequence>MYSYTAVALAAASFVTFFQPCPAPPIGIAALGEAATGGAVAGTVGNVLSNAESGGSKKRDDSDAATGIMHCVSQASQQPPTLAPGDGTSIIVNNVPQSCLAEVQAYNAHPHNGAMAALHGTTTQINSTAVRLDGMPHEVLGKISDMIKANPHPQSQRRSMRFEKY</sequence>
<gene>
    <name evidence="1" type="ORF">HETSPECPRED_001813</name>
</gene>
<proteinExistence type="predicted"/>
<dbReference type="AlphaFoldDB" id="A0A8H3J2L1"/>
<dbReference type="Proteomes" id="UP000664521">
    <property type="component" value="Unassembled WGS sequence"/>
</dbReference>
<comment type="caution">
    <text evidence="1">The sequence shown here is derived from an EMBL/GenBank/DDBJ whole genome shotgun (WGS) entry which is preliminary data.</text>
</comment>
<name>A0A8H3J2L1_9LECA</name>
<evidence type="ECO:0000313" key="2">
    <source>
        <dbReference type="Proteomes" id="UP000664521"/>
    </source>
</evidence>
<protein>
    <submittedName>
        <fullName evidence="1">Uncharacterized protein</fullName>
    </submittedName>
</protein>
<evidence type="ECO:0000313" key="1">
    <source>
        <dbReference type="EMBL" id="CAF9939551.1"/>
    </source>
</evidence>
<keyword evidence="2" id="KW-1185">Reference proteome</keyword>
<reference evidence="1" key="1">
    <citation type="submission" date="2021-03" db="EMBL/GenBank/DDBJ databases">
        <authorList>
            <person name="Tagirdzhanova G."/>
        </authorList>
    </citation>
    <scope>NUCLEOTIDE SEQUENCE</scope>
</reference>
<organism evidence="1 2">
    <name type="scientific">Heterodermia speciosa</name>
    <dbReference type="NCBI Taxonomy" id="116794"/>
    <lineage>
        <taxon>Eukaryota</taxon>
        <taxon>Fungi</taxon>
        <taxon>Dikarya</taxon>
        <taxon>Ascomycota</taxon>
        <taxon>Pezizomycotina</taxon>
        <taxon>Lecanoromycetes</taxon>
        <taxon>OSLEUM clade</taxon>
        <taxon>Lecanoromycetidae</taxon>
        <taxon>Caliciales</taxon>
        <taxon>Physciaceae</taxon>
        <taxon>Heterodermia</taxon>
    </lineage>
</organism>
<dbReference type="OrthoDB" id="5466314at2759"/>
<accession>A0A8H3J2L1</accession>
<dbReference type="EMBL" id="CAJPDS010000133">
    <property type="protein sequence ID" value="CAF9939551.1"/>
    <property type="molecule type" value="Genomic_DNA"/>
</dbReference>